<keyword evidence="2" id="KW-1185">Reference proteome</keyword>
<sequence length="160" mass="18229">MEALSATIIQNATPEQLMENKAYRALQVQSDLAQHWLRDLLSFNFKARASVDPEVKYIGRQFEGDKGLVYQCNFPKLPPDADTQYDYNSQIHPQSKAIIYVQKAKTNSCNTTKVQEEDFKYVEATKDQNDQTLVNNNIIGSYLADLQDVKAQAVKMEDCD</sequence>
<reference evidence="1 2" key="1">
    <citation type="submission" date="2024-02" db="EMBL/GenBank/DDBJ databases">
        <title>A draft genome for the cacao thread blight pathogen Marasmius crinis-equi.</title>
        <authorList>
            <person name="Cohen S.P."/>
            <person name="Baruah I.K."/>
            <person name="Amoako-Attah I."/>
            <person name="Bukari Y."/>
            <person name="Meinhardt L.W."/>
            <person name="Bailey B.A."/>
        </authorList>
    </citation>
    <scope>NUCLEOTIDE SEQUENCE [LARGE SCALE GENOMIC DNA]</scope>
    <source>
        <strain evidence="1 2">GH-76</strain>
    </source>
</reference>
<name>A0ABR3EPF8_9AGAR</name>
<proteinExistence type="predicted"/>
<accession>A0ABR3EPF8</accession>
<organism evidence="1 2">
    <name type="scientific">Marasmius crinis-equi</name>
    <dbReference type="NCBI Taxonomy" id="585013"/>
    <lineage>
        <taxon>Eukaryota</taxon>
        <taxon>Fungi</taxon>
        <taxon>Dikarya</taxon>
        <taxon>Basidiomycota</taxon>
        <taxon>Agaricomycotina</taxon>
        <taxon>Agaricomycetes</taxon>
        <taxon>Agaricomycetidae</taxon>
        <taxon>Agaricales</taxon>
        <taxon>Marasmiineae</taxon>
        <taxon>Marasmiaceae</taxon>
        <taxon>Marasmius</taxon>
    </lineage>
</organism>
<evidence type="ECO:0000313" key="2">
    <source>
        <dbReference type="Proteomes" id="UP001465976"/>
    </source>
</evidence>
<dbReference type="EMBL" id="JBAHYK010002615">
    <property type="protein sequence ID" value="KAL0564721.1"/>
    <property type="molecule type" value="Genomic_DNA"/>
</dbReference>
<protein>
    <submittedName>
        <fullName evidence="1">Uncharacterized protein</fullName>
    </submittedName>
</protein>
<evidence type="ECO:0000313" key="1">
    <source>
        <dbReference type="EMBL" id="KAL0564721.1"/>
    </source>
</evidence>
<gene>
    <name evidence="1" type="ORF">V5O48_017320</name>
</gene>
<dbReference type="Proteomes" id="UP001465976">
    <property type="component" value="Unassembled WGS sequence"/>
</dbReference>
<comment type="caution">
    <text evidence="1">The sequence shown here is derived from an EMBL/GenBank/DDBJ whole genome shotgun (WGS) entry which is preliminary data.</text>
</comment>